<dbReference type="PANTHER" id="PTHR11601">
    <property type="entry name" value="CYSTEINE DESULFURYLASE FAMILY MEMBER"/>
    <property type="match status" value="1"/>
</dbReference>
<reference evidence="6 7" key="1">
    <citation type="journal article" date="2016" name="Nat. Commun.">
        <title>Thousands of microbial genomes shed light on interconnected biogeochemical processes in an aquifer system.</title>
        <authorList>
            <person name="Anantharaman K."/>
            <person name="Brown C.T."/>
            <person name="Hug L.A."/>
            <person name="Sharon I."/>
            <person name="Castelle C.J."/>
            <person name="Probst A.J."/>
            <person name="Thomas B.C."/>
            <person name="Singh A."/>
            <person name="Wilkins M.J."/>
            <person name="Karaoz U."/>
            <person name="Brodie E.L."/>
            <person name="Williams K.H."/>
            <person name="Hubbard S.S."/>
            <person name="Banfield J.F."/>
        </authorList>
    </citation>
    <scope>NUCLEOTIDE SEQUENCE [LARGE SCALE GENOMIC DNA]</scope>
</reference>
<sequence length="394" mass="42527">MFWRKKRTYLDVAAGASGNPSSPHEEGRKAREMLEGARMSIARLVEVQSDDVVFTSGATEANALAILGVLTTGDHAFYLPSAHASVVENMKLSSERGIRAEALPIKDGRVDCEKLKELLRPETKLVSMDAVCGETGVVWNTREVRNTIGSKVLLHIDASQAPLTEKITRAHFGADMLTFDASKVSAVRGIGTLIAHRTIPLKPLYRGGGQERGLRPGSEAPELAERFAVALCAAARGRDSFRARAERDRIGLIGRVRPIEGVLINEGPSARGQAPHILNLSFPRRDTDYLVALLDEAGFAVSTRSACETAKPLRMERSPDDSSDESFRDSEGGSRAVFALTGDRERARATLRISWGPGVQPRELANFAKELVRAVAFSAGGGSASGGIDNNSRR</sequence>
<dbReference type="InterPro" id="IPR015421">
    <property type="entry name" value="PyrdxlP-dep_Trfase_major"/>
</dbReference>
<dbReference type="Gene3D" id="3.90.1150.10">
    <property type="entry name" value="Aspartate Aminotransferase, domain 1"/>
    <property type="match status" value="1"/>
</dbReference>
<comment type="catalytic activity">
    <reaction evidence="3">
        <text>(sulfur carrier)-H + L-cysteine = (sulfur carrier)-SH + L-alanine</text>
        <dbReference type="Rhea" id="RHEA:43892"/>
        <dbReference type="Rhea" id="RHEA-COMP:14737"/>
        <dbReference type="Rhea" id="RHEA-COMP:14739"/>
        <dbReference type="ChEBI" id="CHEBI:29917"/>
        <dbReference type="ChEBI" id="CHEBI:35235"/>
        <dbReference type="ChEBI" id="CHEBI:57972"/>
        <dbReference type="ChEBI" id="CHEBI:64428"/>
        <dbReference type="EC" id="2.8.1.7"/>
    </reaction>
</comment>
<evidence type="ECO:0000256" key="3">
    <source>
        <dbReference type="ARBA" id="ARBA00050776"/>
    </source>
</evidence>
<feature type="domain" description="Aminotransferase class V" evidence="5">
    <location>
        <begin position="17"/>
        <end position="312"/>
    </location>
</feature>
<dbReference type="InterPro" id="IPR000192">
    <property type="entry name" value="Aminotrans_V_dom"/>
</dbReference>
<gene>
    <name evidence="6" type="ORF">A3C94_01980</name>
</gene>
<evidence type="ECO:0000313" key="7">
    <source>
        <dbReference type="Proteomes" id="UP000177232"/>
    </source>
</evidence>
<evidence type="ECO:0000256" key="1">
    <source>
        <dbReference type="ARBA" id="ARBA00001933"/>
    </source>
</evidence>
<protein>
    <recommendedName>
        <fullName evidence="5">Aminotransferase class V domain-containing protein</fullName>
    </recommendedName>
</protein>
<dbReference type="AlphaFoldDB" id="A0A1F6DRW0"/>
<dbReference type="InterPro" id="IPR015422">
    <property type="entry name" value="PyrdxlP-dep_Trfase_small"/>
</dbReference>
<feature type="region of interest" description="Disordered" evidence="4">
    <location>
        <begin position="310"/>
        <end position="334"/>
    </location>
</feature>
<dbReference type="Proteomes" id="UP000177232">
    <property type="component" value="Unassembled WGS sequence"/>
</dbReference>
<dbReference type="Gene3D" id="3.40.640.10">
    <property type="entry name" value="Type I PLP-dependent aspartate aminotransferase-like (Major domain)"/>
    <property type="match status" value="1"/>
</dbReference>
<evidence type="ECO:0000313" key="6">
    <source>
        <dbReference type="EMBL" id="OGG64126.1"/>
    </source>
</evidence>
<organism evidence="6 7">
    <name type="scientific">Candidatus Kaiserbacteria bacterium RIFCSPHIGHO2_02_FULL_55_17</name>
    <dbReference type="NCBI Taxonomy" id="1798496"/>
    <lineage>
        <taxon>Bacteria</taxon>
        <taxon>Candidatus Kaiseribacteriota</taxon>
    </lineage>
</organism>
<dbReference type="SUPFAM" id="SSF53383">
    <property type="entry name" value="PLP-dependent transferases"/>
    <property type="match status" value="1"/>
</dbReference>
<dbReference type="GO" id="GO:0051536">
    <property type="term" value="F:iron-sulfur cluster binding"/>
    <property type="evidence" value="ECO:0007669"/>
    <property type="project" value="UniProtKB-KW"/>
</dbReference>
<dbReference type="InterPro" id="IPR015424">
    <property type="entry name" value="PyrdxlP-dep_Trfase"/>
</dbReference>
<accession>A0A1F6DRW0</accession>
<comment type="cofactor">
    <cofactor evidence="1">
        <name>pyridoxal 5'-phosphate</name>
        <dbReference type="ChEBI" id="CHEBI:597326"/>
    </cofactor>
</comment>
<dbReference type="GO" id="GO:0031071">
    <property type="term" value="F:cysteine desulfurase activity"/>
    <property type="evidence" value="ECO:0007669"/>
    <property type="project" value="UniProtKB-EC"/>
</dbReference>
<feature type="compositionally biased region" description="Basic and acidic residues" evidence="4">
    <location>
        <begin position="311"/>
        <end position="332"/>
    </location>
</feature>
<proteinExistence type="inferred from homology"/>
<dbReference type="Pfam" id="PF00266">
    <property type="entry name" value="Aminotran_5"/>
    <property type="match status" value="1"/>
</dbReference>
<name>A0A1F6DRW0_9BACT</name>
<comment type="caution">
    <text evidence="6">The sequence shown here is derived from an EMBL/GenBank/DDBJ whole genome shotgun (WGS) entry which is preliminary data.</text>
</comment>
<evidence type="ECO:0000259" key="5">
    <source>
        <dbReference type="Pfam" id="PF00266"/>
    </source>
</evidence>
<evidence type="ECO:0000256" key="2">
    <source>
        <dbReference type="ARBA" id="ARBA00006490"/>
    </source>
</evidence>
<dbReference type="EMBL" id="MFLJ01000033">
    <property type="protein sequence ID" value="OGG64126.1"/>
    <property type="molecule type" value="Genomic_DNA"/>
</dbReference>
<evidence type="ECO:0000256" key="4">
    <source>
        <dbReference type="SAM" id="MobiDB-lite"/>
    </source>
</evidence>
<dbReference type="GO" id="GO:0046872">
    <property type="term" value="F:metal ion binding"/>
    <property type="evidence" value="ECO:0007669"/>
    <property type="project" value="UniProtKB-KW"/>
</dbReference>
<dbReference type="STRING" id="1798496.A3C94_01980"/>
<comment type="similarity">
    <text evidence="2">Belongs to the class-V pyridoxal-phosphate-dependent aminotransferase family. NifS/IscS subfamily.</text>
</comment>
<dbReference type="PANTHER" id="PTHR11601:SF34">
    <property type="entry name" value="CYSTEINE DESULFURASE"/>
    <property type="match status" value="1"/>
</dbReference>